<dbReference type="OMA" id="FIACFKI"/>
<dbReference type="Proteomes" id="UP000751190">
    <property type="component" value="Unassembled WGS sequence"/>
</dbReference>
<evidence type="ECO:0000256" key="1">
    <source>
        <dbReference type="SAM" id="MobiDB-lite"/>
    </source>
</evidence>
<keyword evidence="2" id="KW-0472">Membrane</keyword>
<gene>
    <name evidence="3" type="ORF">KFE25_011146</name>
</gene>
<keyword evidence="4" id="KW-1185">Reference proteome</keyword>
<reference evidence="3" key="1">
    <citation type="submission" date="2021-05" db="EMBL/GenBank/DDBJ databases">
        <title>The genome of the haptophyte Pavlova lutheri (Diacronema luteri, Pavlovales) - a model for lipid biosynthesis in eukaryotic algae.</title>
        <authorList>
            <person name="Hulatt C.J."/>
            <person name="Posewitz M.C."/>
        </authorList>
    </citation>
    <scope>NUCLEOTIDE SEQUENCE</scope>
    <source>
        <strain evidence="3">NIVA-4/92</strain>
    </source>
</reference>
<feature type="transmembrane region" description="Helical" evidence="2">
    <location>
        <begin position="457"/>
        <end position="481"/>
    </location>
</feature>
<evidence type="ECO:0000313" key="4">
    <source>
        <dbReference type="Proteomes" id="UP000751190"/>
    </source>
</evidence>
<feature type="transmembrane region" description="Helical" evidence="2">
    <location>
        <begin position="403"/>
        <end position="425"/>
    </location>
</feature>
<protein>
    <submittedName>
        <fullName evidence="3">Uncharacterized protein</fullName>
    </submittedName>
</protein>
<feature type="transmembrane region" description="Helical" evidence="2">
    <location>
        <begin position="154"/>
        <end position="173"/>
    </location>
</feature>
<proteinExistence type="predicted"/>
<accession>A0A8J6C7X0</accession>
<name>A0A8J6C7X0_DIALT</name>
<feature type="transmembrane region" description="Helical" evidence="2">
    <location>
        <begin position="311"/>
        <end position="331"/>
    </location>
</feature>
<dbReference type="InterPro" id="IPR043745">
    <property type="entry name" value="DUF5690"/>
</dbReference>
<feature type="transmembrane region" description="Helical" evidence="2">
    <location>
        <begin position="129"/>
        <end position="148"/>
    </location>
</feature>
<feature type="region of interest" description="Disordered" evidence="1">
    <location>
        <begin position="523"/>
        <end position="562"/>
    </location>
</feature>
<dbReference type="AlphaFoldDB" id="A0A8J6C7X0"/>
<feature type="transmembrane region" description="Helical" evidence="2">
    <location>
        <begin position="338"/>
        <end position="363"/>
    </location>
</feature>
<keyword evidence="2" id="KW-0812">Transmembrane</keyword>
<comment type="caution">
    <text evidence="3">The sequence shown here is derived from an EMBL/GenBank/DDBJ whole genome shotgun (WGS) entry which is preliminary data.</text>
</comment>
<sequence length="562" mass="57714">MLPLEKAPATGGAAGGPPHCKVVALASEARDADHADDADDECARDEELLHPAGSEALDRRTALALGVAAFGFYSSIYFIKVCVFAARWHGATWHGVDLKTALAIGQSTGYLVGKVPAALLTPKLRRSQLLGAVLGVLWCAGSLIFALGALPTPLSVPCLFLASAALASAWSLLMRFIEGRARTDAIVALVSLSWIGVSGVVKSVGAELVLRGLTERAMVCTCASFGVVSGTICAVAMATRPPPSAADEAARGARREMRSIRREGLLLLTRHGLGIALTTAAYSLCGTVRVFRDFFLPELFAEVGVHGHPAAFALSEGAIALLVIATIGSFARIESNWLALNVILATAMMGVLLAFCASILWRARAIGGLPWVTLVGAGIFLMYMPIGCVLYDRLLAAAREQLTTTLLSVLSDAATTACAAALLIYKEFGWAATRGTGATGEGVTGEGATGEGGEVSAFFAAASTAVCAISALLLLGATVAFNRSVSAALGRRLSARVRSSVVGTTDAPSLILSVGGEQCAADGAHAAAPDAERTAAAAPSAEPPGGPWVLHRTAPATPTSKV</sequence>
<keyword evidence="2" id="KW-1133">Transmembrane helix</keyword>
<dbReference type="EMBL" id="JAGTXO010000017">
    <property type="protein sequence ID" value="KAG8463149.1"/>
    <property type="molecule type" value="Genomic_DNA"/>
</dbReference>
<feature type="transmembrane region" description="Helical" evidence="2">
    <location>
        <begin position="264"/>
        <end position="291"/>
    </location>
</feature>
<feature type="compositionally biased region" description="Low complexity" evidence="1">
    <location>
        <begin position="523"/>
        <end position="540"/>
    </location>
</feature>
<evidence type="ECO:0000313" key="3">
    <source>
        <dbReference type="EMBL" id="KAG8463149.1"/>
    </source>
</evidence>
<evidence type="ECO:0000256" key="2">
    <source>
        <dbReference type="SAM" id="Phobius"/>
    </source>
</evidence>
<dbReference type="Pfam" id="PF18943">
    <property type="entry name" value="DUF5690"/>
    <property type="match status" value="1"/>
</dbReference>
<feature type="transmembrane region" description="Helical" evidence="2">
    <location>
        <begin position="369"/>
        <end position="391"/>
    </location>
</feature>
<feature type="transmembrane region" description="Helical" evidence="2">
    <location>
        <begin position="61"/>
        <end position="79"/>
    </location>
</feature>
<organism evidence="3 4">
    <name type="scientific">Diacronema lutheri</name>
    <name type="common">Unicellular marine alga</name>
    <name type="synonym">Monochrysis lutheri</name>
    <dbReference type="NCBI Taxonomy" id="2081491"/>
    <lineage>
        <taxon>Eukaryota</taxon>
        <taxon>Haptista</taxon>
        <taxon>Haptophyta</taxon>
        <taxon>Pavlovophyceae</taxon>
        <taxon>Pavlovales</taxon>
        <taxon>Pavlovaceae</taxon>
        <taxon>Diacronema</taxon>
    </lineage>
</organism>